<dbReference type="SUPFAM" id="SSF48452">
    <property type="entry name" value="TPR-like"/>
    <property type="match status" value="2"/>
</dbReference>
<dbReference type="Proteomes" id="UP000466794">
    <property type="component" value="Unassembled WGS sequence"/>
</dbReference>
<dbReference type="SMART" id="SM00862">
    <property type="entry name" value="Trans_reg_C"/>
    <property type="match status" value="1"/>
</dbReference>
<dbReference type="Pfam" id="PF13401">
    <property type="entry name" value="AAA_22"/>
    <property type="match status" value="1"/>
</dbReference>
<keyword evidence="2" id="KW-0238">DNA-binding</keyword>
<comment type="similarity">
    <text evidence="1">Belongs to the AfsR/DnrI/RedD regulatory family.</text>
</comment>
<reference evidence="5 6" key="1">
    <citation type="submission" date="2019-12" db="EMBL/GenBank/DDBJ databases">
        <title>Nocardia sp. nov. ET3-3 isolated from soil.</title>
        <authorList>
            <person name="Kanchanasin P."/>
            <person name="Tanasupawat S."/>
            <person name="Yuki M."/>
            <person name="Kudo T."/>
        </authorList>
    </citation>
    <scope>NUCLEOTIDE SEQUENCE [LARGE SCALE GENOMIC DNA]</scope>
    <source>
        <strain evidence="5 6">ET3-3</strain>
    </source>
</reference>
<dbReference type="Pfam" id="PF03704">
    <property type="entry name" value="BTAD"/>
    <property type="match status" value="1"/>
</dbReference>
<evidence type="ECO:0000259" key="4">
    <source>
        <dbReference type="SMART" id="SM01043"/>
    </source>
</evidence>
<organism evidence="5 6">
    <name type="scientific">Nocardia terrae</name>
    <dbReference type="NCBI Taxonomy" id="2675851"/>
    <lineage>
        <taxon>Bacteria</taxon>
        <taxon>Bacillati</taxon>
        <taxon>Actinomycetota</taxon>
        <taxon>Actinomycetes</taxon>
        <taxon>Mycobacteriales</taxon>
        <taxon>Nocardiaceae</taxon>
        <taxon>Nocardia</taxon>
    </lineage>
</organism>
<sequence>MQVGVLGPVRVHAEDGTPVEIPGFRVRMLLARLALESGRDVPVTALIDGLWGAEPPADAAGALQALVSRLRKAVRGVGTVEFGTGGYRLPGITVDADRFEELVRQGRGELAAGRAEAAARILGEALGLWRGPALGDVLDAPFAQASATRLDDLRASAIEDRFEAELRSGRFADVLTELDGAAAENPLSERLAALRMRALAAAGRQSDALAVYEDMRARLDEELGIDPSATLRDTHLALLRGELEIPAPRREAVTRALPVRLTGFIGRDTELTELAGLLDDSRLVTIVGPGGAGKTRLALEAMDRHTTGAVFFVPLAELGAPDQLADAVAGALDSDTADRPDKTARLIELLDVGPAVLVLDNCEHVIAAAAELAEHVLDRLPQLRVLATSREPLAITGETLCHLGPLEPPVETTDPAVAQRSPAVRLFADRAAAIRPGFAIDDATVGPVVEICRQLDGLPLALELAAAKLRAMSIDQIARRLGDRFRLLTSGSRTALPRQRTLLALVEWSWDLLEDSEKRLARRFSAFPGGASVEALEAVCADADLPADDILYLLDALVEKSLVTVTSDDAPRYRMLETIRAYAADQLARSGDDLGTRFTDYYLGLAEHHESQLRAAEQLDAIAVFDADHANMAAALRIALGDTSGAASGGDPMVAARLVRALFWYWGIRGMSTQFESSLTAVQQLGDRLSDQARAAFGVIALMAGAPPAGTSLSALIEDCVRAGGLEYHPAMPLWAALMAGRADDDKLAERQLERAMTWSDPWVRASAHLAHDIALTGQGRLPEGAEARREALRGFETVGDRWGLGMTLLAIGRDHSLRGEHDRALAAFGRAVTLASELDTEDDILAARTALAEERMRGGDLAEAERDIEAARRLAADHGFSRLSTVILFSTAELHRRSGDLAQSFRDLDHLEHRVRRLPYPEAMAAHRIATARLRNHLTGGTPEPARALLPRVIEGSFVYGDSASVAQSQALTAELLAKLHLLEGNPHASATALGLTESLRGTFDHGESELSALIAELTTQLGDSEFRDAYRRGSELPRSETLDLLAREAAR</sequence>
<dbReference type="PANTHER" id="PTHR47691">
    <property type="entry name" value="REGULATOR-RELATED"/>
    <property type="match status" value="1"/>
</dbReference>
<protein>
    <submittedName>
        <fullName evidence="5">AfsR/SARP family transcriptional regulator</fullName>
    </submittedName>
</protein>
<evidence type="ECO:0000256" key="2">
    <source>
        <dbReference type="ARBA" id="ARBA00023125"/>
    </source>
</evidence>
<dbReference type="EMBL" id="WRPP01000013">
    <property type="protein sequence ID" value="MVU83379.1"/>
    <property type="molecule type" value="Genomic_DNA"/>
</dbReference>
<dbReference type="InterPro" id="IPR036388">
    <property type="entry name" value="WH-like_DNA-bd_sf"/>
</dbReference>
<dbReference type="SUPFAM" id="SSF46894">
    <property type="entry name" value="C-terminal effector domain of the bipartite response regulators"/>
    <property type="match status" value="1"/>
</dbReference>
<gene>
    <name evidence="5" type="ORF">GPX89_39850</name>
</gene>
<evidence type="ECO:0000313" key="5">
    <source>
        <dbReference type="EMBL" id="MVU83379.1"/>
    </source>
</evidence>
<dbReference type="InterPro" id="IPR005158">
    <property type="entry name" value="BTAD"/>
</dbReference>
<name>A0A7K1VAA3_9NOCA</name>
<dbReference type="SUPFAM" id="SSF52540">
    <property type="entry name" value="P-loop containing nucleoside triphosphate hydrolases"/>
    <property type="match status" value="1"/>
</dbReference>
<dbReference type="Pfam" id="PF25872">
    <property type="entry name" value="HTH_77"/>
    <property type="match status" value="1"/>
</dbReference>
<dbReference type="Gene3D" id="1.10.10.10">
    <property type="entry name" value="Winged helix-like DNA-binding domain superfamily/Winged helix DNA-binding domain"/>
    <property type="match status" value="1"/>
</dbReference>
<dbReference type="InterPro" id="IPR011990">
    <property type="entry name" value="TPR-like_helical_dom_sf"/>
</dbReference>
<dbReference type="GO" id="GO:0003677">
    <property type="term" value="F:DNA binding"/>
    <property type="evidence" value="ECO:0007669"/>
    <property type="project" value="UniProtKB-KW"/>
</dbReference>
<dbReference type="Gene3D" id="3.40.50.300">
    <property type="entry name" value="P-loop containing nucleotide triphosphate hydrolases"/>
    <property type="match status" value="1"/>
</dbReference>
<evidence type="ECO:0000256" key="1">
    <source>
        <dbReference type="ARBA" id="ARBA00005820"/>
    </source>
</evidence>
<accession>A0A7K1VAA3</accession>
<evidence type="ECO:0000313" key="6">
    <source>
        <dbReference type="Proteomes" id="UP000466794"/>
    </source>
</evidence>
<feature type="domain" description="OmpR/PhoB-type" evidence="3">
    <location>
        <begin position="16"/>
        <end position="89"/>
    </location>
</feature>
<dbReference type="GO" id="GO:0000160">
    <property type="term" value="P:phosphorelay signal transduction system"/>
    <property type="evidence" value="ECO:0007669"/>
    <property type="project" value="InterPro"/>
</dbReference>
<keyword evidence="6" id="KW-1185">Reference proteome</keyword>
<evidence type="ECO:0000259" key="3">
    <source>
        <dbReference type="SMART" id="SM00862"/>
    </source>
</evidence>
<dbReference type="InterPro" id="IPR027417">
    <property type="entry name" value="P-loop_NTPase"/>
</dbReference>
<comment type="caution">
    <text evidence="5">The sequence shown here is derived from an EMBL/GenBank/DDBJ whole genome shotgun (WGS) entry which is preliminary data.</text>
</comment>
<dbReference type="SMART" id="SM01043">
    <property type="entry name" value="BTAD"/>
    <property type="match status" value="1"/>
</dbReference>
<proteinExistence type="inferred from homology"/>
<dbReference type="Gene3D" id="1.25.40.10">
    <property type="entry name" value="Tetratricopeptide repeat domain"/>
    <property type="match status" value="2"/>
</dbReference>
<dbReference type="GO" id="GO:0016887">
    <property type="term" value="F:ATP hydrolysis activity"/>
    <property type="evidence" value="ECO:0007669"/>
    <property type="project" value="InterPro"/>
</dbReference>
<dbReference type="InterPro" id="IPR016032">
    <property type="entry name" value="Sig_transdc_resp-reg_C-effctor"/>
</dbReference>
<dbReference type="PANTHER" id="PTHR47691:SF3">
    <property type="entry name" value="HTH-TYPE TRANSCRIPTIONAL REGULATOR RV0890C-RELATED"/>
    <property type="match status" value="1"/>
</dbReference>
<dbReference type="InterPro" id="IPR049945">
    <property type="entry name" value="AAA_22"/>
</dbReference>
<dbReference type="InterPro" id="IPR001867">
    <property type="entry name" value="OmpR/PhoB-type_DNA-bd"/>
</dbReference>
<feature type="domain" description="Bacterial transcriptional activator" evidence="4">
    <location>
        <begin position="94"/>
        <end position="239"/>
    </location>
</feature>
<dbReference type="CDD" id="cd15831">
    <property type="entry name" value="BTAD"/>
    <property type="match status" value="1"/>
</dbReference>
<dbReference type="InterPro" id="IPR058852">
    <property type="entry name" value="HTH_77"/>
</dbReference>
<dbReference type="GO" id="GO:0006355">
    <property type="term" value="P:regulation of DNA-templated transcription"/>
    <property type="evidence" value="ECO:0007669"/>
    <property type="project" value="InterPro"/>
</dbReference>
<dbReference type="RefSeq" id="WP_198347808.1">
    <property type="nucleotide sequence ID" value="NZ_WRPP01000013.1"/>
</dbReference>
<dbReference type="AlphaFoldDB" id="A0A7K1VAA3"/>